<comment type="caution">
    <text evidence="2">The sequence shown here is derived from an EMBL/GenBank/DDBJ whole genome shotgun (WGS) entry which is preliminary data.</text>
</comment>
<gene>
    <name evidence="2" type="primary">tnpA</name>
    <name evidence="2" type="ORF">FYJ50_01900</name>
</gene>
<protein>
    <submittedName>
        <fullName evidence="2">IS200/IS605 family transposase</fullName>
    </submittedName>
</protein>
<organism evidence="2 3">
    <name type="scientific">Floccifex porci</name>
    <dbReference type="NCBI Taxonomy" id="2606629"/>
    <lineage>
        <taxon>Bacteria</taxon>
        <taxon>Bacillati</taxon>
        <taxon>Bacillota</taxon>
        <taxon>Erysipelotrichia</taxon>
        <taxon>Erysipelotrichales</taxon>
        <taxon>Erysipelotrichaceae</taxon>
        <taxon>Floccifex</taxon>
    </lineage>
</organism>
<dbReference type="NCBIfam" id="NF033573">
    <property type="entry name" value="transpos_IS200"/>
    <property type="match status" value="1"/>
</dbReference>
<dbReference type="RefSeq" id="WP_154459355.1">
    <property type="nucleotide sequence ID" value="NZ_JAQYTQ010000021.1"/>
</dbReference>
<dbReference type="InterPro" id="IPR002686">
    <property type="entry name" value="Transposase_17"/>
</dbReference>
<sequence>MHNISDDRYQYRRHNKNLLMAHLIFVVKYRKELLFGEIREAVMQYIFDICVRKHWYIRRMETDKDHIHILLQYNPTDNISQIVSTLKSYSTYHVWKRHGVYLRGYFWKENTFWSDGYFACSIGNVSKETIERYIENQG</sequence>
<dbReference type="GO" id="GO:0006313">
    <property type="term" value="P:DNA transposition"/>
    <property type="evidence" value="ECO:0007669"/>
    <property type="project" value="InterPro"/>
</dbReference>
<dbReference type="Gene3D" id="3.30.70.1290">
    <property type="entry name" value="Transposase IS200-like"/>
    <property type="match status" value="1"/>
</dbReference>
<dbReference type="GO" id="GO:0004803">
    <property type="term" value="F:transposase activity"/>
    <property type="evidence" value="ECO:0007669"/>
    <property type="project" value="InterPro"/>
</dbReference>
<dbReference type="PANTHER" id="PTHR33360">
    <property type="entry name" value="TRANSPOSASE FOR INSERTION SEQUENCE ELEMENT IS200"/>
    <property type="match status" value="1"/>
</dbReference>
<proteinExistence type="predicted"/>
<dbReference type="Proteomes" id="UP000470082">
    <property type="component" value="Unassembled WGS sequence"/>
</dbReference>
<dbReference type="SUPFAM" id="SSF143422">
    <property type="entry name" value="Transposase IS200-like"/>
    <property type="match status" value="1"/>
</dbReference>
<keyword evidence="3" id="KW-1185">Reference proteome</keyword>
<evidence type="ECO:0000313" key="3">
    <source>
        <dbReference type="Proteomes" id="UP000470082"/>
    </source>
</evidence>
<dbReference type="EMBL" id="VUMM01000002">
    <property type="protein sequence ID" value="MSS00885.1"/>
    <property type="molecule type" value="Genomic_DNA"/>
</dbReference>
<dbReference type="PANTHER" id="PTHR33360:SF2">
    <property type="entry name" value="TRANSPOSASE FOR INSERTION SEQUENCE ELEMENT IS200"/>
    <property type="match status" value="1"/>
</dbReference>
<dbReference type="Pfam" id="PF01797">
    <property type="entry name" value="Y1_Tnp"/>
    <property type="match status" value="1"/>
</dbReference>
<dbReference type="SMART" id="SM01321">
    <property type="entry name" value="Y1_Tnp"/>
    <property type="match status" value="1"/>
</dbReference>
<evidence type="ECO:0000313" key="2">
    <source>
        <dbReference type="EMBL" id="MSS00885.1"/>
    </source>
</evidence>
<feature type="domain" description="Transposase IS200-like" evidence="1">
    <location>
        <begin position="16"/>
        <end position="137"/>
    </location>
</feature>
<dbReference type="GO" id="GO:0003677">
    <property type="term" value="F:DNA binding"/>
    <property type="evidence" value="ECO:0007669"/>
    <property type="project" value="InterPro"/>
</dbReference>
<reference evidence="2 3" key="1">
    <citation type="submission" date="2019-08" db="EMBL/GenBank/DDBJ databases">
        <title>In-depth cultivation of the pig gut microbiome towards novel bacterial diversity and tailored functional studies.</title>
        <authorList>
            <person name="Wylensek D."/>
            <person name="Hitch T.C.A."/>
            <person name="Clavel T."/>
        </authorList>
    </citation>
    <scope>NUCLEOTIDE SEQUENCE [LARGE SCALE GENOMIC DNA]</scope>
    <source>
        <strain evidence="2 3">LKV-178-WT-2G</strain>
    </source>
</reference>
<dbReference type="InterPro" id="IPR036515">
    <property type="entry name" value="Transposase_17_sf"/>
</dbReference>
<name>A0A7X2N1T6_9FIRM</name>
<accession>A0A7X2N1T6</accession>
<evidence type="ECO:0000259" key="1">
    <source>
        <dbReference type="SMART" id="SM01321"/>
    </source>
</evidence>
<dbReference type="AlphaFoldDB" id="A0A7X2N1T6"/>